<feature type="transmembrane region" description="Helical" evidence="5">
    <location>
        <begin position="44"/>
        <end position="63"/>
    </location>
</feature>
<name>A0A8B0SKL4_9GAMM</name>
<feature type="transmembrane region" description="Helical" evidence="5">
    <location>
        <begin position="214"/>
        <end position="237"/>
    </location>
</feature>
<dbReference type="EMBL" id="JAFMPM010000008">
    <property type="protein sequence ID" value="MBO0614648.1"/>
    <property type="molecule type" value="Genomic_DNA"/>
</dbReference>
<evidence type="ECO:0000256" key="4">
    <source>
        <dbReference type="ARBA" id="ARBA00023136"/>
    </source>
</evidence>
<dbReference type="InterPro" id="IPR007300">
    <property type="entry name" value="CidB/LrgB"/>
</dbReference>
<evidence type="ECO:0000313" key="7">
    <source>
        <dbReference type="EMBL" id="QTX09472.1"/>
    </source>
</evidence>
<organism evidence="7">
    <name type="scientific">Thiothrix fructosivorans</name>
    <dbReference type="NCBI Taxonomy" id="111770"/>
    <lineage>
        <taxon>Bacteria</taxon>
        <taxon>Pseudomonadati</taxon>
        <taxon>Pseudomonadota</taxon>
        <taxon>Gammaproteobacteria</taxon>
        <taxon>Thiotrichales</taxon>
        <taxon>Thiotrichaceae</taxon>
        <taxon>Thiothrix</taxon>
    </lineage>
</organism>
<feature type="transmembrane region" description="Helical" evidence="5">
    <location>
        <begin position="157"/>
        <end position="177"/>
    </location>
</feature>
<dbReference type="GO" id="GO:0016020">
    <property type="term" value="C:membrane"/>
    <property type="evidence" value="ECO:0007669"/>
    <property type="project" value="UniProtKB-SubCell"/>
</dbReference>
<protein>
    <submittedName>
        <fullName evidence="7">LrgB family protein</fullName>
    </submittedName>
</protein>
<feature type="transmembrane region" description="Helical" evidence="5">
    <location>
        <begin position="189"/>
        <end position="208"/>
    </location>
</feature>
<feature type="transmembrane region" description="Helical" evidence="5">
    <location>
        <begin position="75"/>
        <end position="92"/>
    </location>
</feature>
<dbReference type="Pfam" id="PF04172">
    <property type="entry name" value="LrgB"/>
    <property type="match status" value="1"/>
</dbReference>
<dbReference type="AlphaFoldDB" id="A0A8B0SKL4"/>
<dbReference type="EMBL" id="CP072748">
    <property type="protein sequence ID" value="QTX09472.1"/>
    <property type="molecule type" value="Genomic_DNA"/>
</dbReference>
<keyword evidence="8" id="KW-1185">Reference proteome</keyword>
<feature type="transmembrane region" description="Helical" evidence="5">
    <location>
        <begin position="101"/>
        <end position="127"/>
    </location>
</feature>
<accession>A0A8B0SKL4</accession>
<evidence type="ECO:0000256" key="1">
    <source>
        <dbReference type="ARBA" id="ARBA00004141"/>
    </source>
</evidence>
<dbReference type="PANTHER" id="PTHR30249">
    <property type="entry name" value="PUTATIVE SEROTONIN TRANSPORTER"/>
    <property type="match status" value="1"/>
</dbReference>
<keyword evidence="4 5" id="KW-0472">Membrane</keyword>
<comment type="subcellular location">
    <subcellularLocation>
        <location evidence="1">Membrane</location>
        <topology evidence="1">Multi-pass membrane protein</topology>
    </subcellularLocation>
</comment>
<evidence type="ECO:0000256" key="5">
    <source>
        <dbReference type="SAM" id="Phobius"/>
    </source>
</evidence>
<keyword evidence="2 5" id="KW-0812">Transmembrane</keyword>
<evidence type="ECO:0000256" key="3">
    <source>
        <dbReference type="ARBA" id="ARBA00022989"/>
    </source>
</evidence>
<gene>
    <name evidence="7" type="ORF">J1836_012640</name>
    <name evidence="6" type="ORF">J1836_17250</name>
</gene>
<dbReference type="Proteomes" id="UP000664466">
    <property type="component" value="Unassembled WGS sequence"/>
</dbReference>
<dbReference type="PANTHER" id="PTHR30249:SF0">
    <property type="entry name" value="PLASTIDAL GLYCOLATE_GLYCERATE TRANSLOCATOR 1, CHLOROPLASTIC"/>
    <property type="match status" value="1"/>
</dbReference>
<evidence type="ECO:0000313" key="8">
    <source>
        <dbReference type="Proteomes" id="UP000664466"/>
    </source>
</evidence>
<reference evidence="6 8" key="1">
    <citation type="submission" date="2021-03" db="EMBL/GenBank/DDBJ databases">
        <title>Draft genome and methylome analysis of Thiotrix fructosivoruns ATCC 49748.</title>
        <authorList>
            <person name="Fomenkov A."/>
            <person name="Grabovich M.Y."/>
            <person name="Roberts R.J."/>
        </authorList>
    </citation>
    <scope>NUCLEOTIDE SEQUENCE [LARGE SCALE GENOMIC DNA]</scope>
    <source>
        <strain evidence="6 8">ATCC 49748</strain>
    </source>
</reference>
<keyword evidence="3 5" id="KW-1133">Transmembrane helix</keyword>
<sequence length="241" mass="25453">MTHEYDLAQVWVYLSASPLFGLTMTLLAYGLAYRVYVWGKSNPLLNPVVTAVALLIALLWLTHTPYQAYFEGGQFVHFLLGPATVALALPLYRQFGKLKTLWLAVLIALPVGVAVGGVSAVGIAWLLGADTQTLLSLAPKSVTAPVAMGIAERIGGIPSLTAVLVVTTGIIGAVFGTKLFDVLRIRDDSVRGIAMGVAAHGIGTARAFQVSAEMGAFAGLAMALSAFVASVMLPWLVSWLR</sequence>
<dbReference type="RefSeq" id="WP_207252360.1">
    <property type="nucleotide sequence ID" value="NZ_JAFMPM010000008.1"/>
</dbReference>
<proteinExistence type="predicted"/>
<evidence type="ECO:0000313" key="6">
    <source>
        <dbReference type="EMBL" id="MBO0614648.1"/>
    </source>
</evidence>
<reference evidence="7" key="2">
    <citation type="submission" date="2021-04" db="EMBL/GenBank/DDBJ databases">
        <title>Complete Genome and methylome analysis of Thiothrix fructosivorans ATCC 49748.</title>
        <authorList>
            <person name="Fomenkov A."/>
            <person name="Sun L."/>
            <person name="Vincze T."/>
            <person name="Grabovich M.Y."/>
            <person name="Roberts R.J."/>
        </authorList>
    </citation>
    <scope>NUCLEOTIDE SEQUENCE</scope>
    <source>
        <strain evidence="7">ATCC 49748</strain>
    </source>
</reference>
<feature type="transmembrane region" description="Helical" evidence="5">
    <location>
        <begin position="12"/>
        <end position="32"/>
    </location>
</feature>
<evidence type="ECO:0000256" key="2">
    <source>
        <dbReference type="ARBA" id="ARBA00022692"/>
    </source>
</evidence>